<evidence type="ECO:0000256" key="7">
    <source>
        <dbReference type="ARBA" id="ARBA00022676"/>
    </source>
</evidence>
<dbReference type="GO" id="GO:0032264">
    <property type="term" value="P:IMP salvage"/>
    <property type="evidence" value="ECO:0007669"/>
    <property type="project" value="TreeGrafter"/>
</dbReference>
<dbReference type="GO" id="GO:0006178">
    <property type="term" value="P:guanine salvage"/>
    <property type="evidence" value="ECO:0007669"/>
    <property type="project" value="TreeGrafter"/>
</dbReference>
<dbReference type="GO" id="GO:0000166">
    <property type="term" value="F:nucleotide binding"/>
    <property type="evidence" value="ECO:0007669"/>
    <property type="project" value="UniProtKB-KW"/>
</dbReference>
<keyword evidence="9" id="KW-0479">Metal-binding</keyword>
<comment type="pathway">
    <text evidence="3">Purine metabolism; IMP biosynthesis via salvage pathway; IMP from hypoxanthine: step 1/1.</text>
</comment>
<dbReference type="FunFam" id="3.40.50.2020:FF:000006">
    <property type="entry name" value="Hypoxanthine phosphoribosyltransferase"/>
    <property type="match status" value="1"/>
</dbReference>
<dbReference type="Gene3D" id="3.40.50.2020">
    <property type="match status" value="1"/>
</dbReference>
<evidence type="ECO:0000259" key="13">
    <source>
        <dbReference type="Pfam" id="PF00156"/>
    </source>
</evidence>
<keyword evidence="6" id="KW-0963">Cytoplasm</keyword>
<reference evidence="14" key="1">
    <citation type="journal article" date="2014" name="Front. Microbiol.">
        <title>High frequency of phylogenetically diverse reductive dehalogenase-homologous genes in deep subseafloor sedimentary metagenomes.</title>
        <authorList>
            <person name="Kawai M."/>
            <person name="Futagami T."/>
            <person name="Toyoda A."/>
            <person name="Takaki Y."/>
            <person name="Nishi S."/>
            <person name="Hori S."/>
            <person name="Arai W."/>
            <person name="Tsubouchi T."/>
            <person name="Morono Y."/>
            <person name="Uchiyama I."/>
            <person name="Ito T."/>
            <person name="Fujiyama A."/>
            <person name="Inagaki F."/>
            <person name="Takami H."/>
        </authorList>
    </citation>
    <scope>NUCLEOTIDE SEQUENCE</scope>
    <source>
        <strain evidence="14">Expedition CK06-06</strain>
    </source>
</reference>
<dbReference type="PANTHER" id="PTHR43340:SF1">
    <property type="entry name" value="HYPOXANTHINE PHOSPHORIBOSYLTRANSFERASE"/>
    <property type="match status" value="1"/>
</dbReference>
<evidence type="ECO:0000256" key="3">
    <source>
        <dbReference type="ARBA" id="ARBA00004669"/>
    </source>
</evidence>
<dbReference type="GO" id="GO:0046100">
    <property type="term" value="P:hypoxanthine metabolic process"/>
    <property type="evidence" value="ECO:0007669"/>
    <property type="project" value="TreeGrafter"/>
</dbReference>
<dbReference type="AlphaFoldDB" id="X0ZU91"/>
<dbReference type="CDD" id="cd06223">
    <property type="entry name" value="PRTases_typeI"/>
    <property type="match status" value="1"/>
</dbReference>
<dbReference type="GO" id="GO:0006166">
    <property type="term" value="P:purine ribonucleoside salvage"/>
    <property type="evidence" value="ECO:0007669"/>
    <property type="project" value="UniProtKB-KW"/>
</dbReference>
<dbReference type="SUPFAM" id="SSF53271">
    <property type="entry name" value="PRTase-like"/>
    <property type="match status" value="1"/>
</dbReference>
<dbReference type="GO" id="GO:0032263">
    <property type="term" value="P:GMP salvage"/>
    <property type="evidence" value="ECO:0007669"/>
    <property type="project" value="TreeGrafter"/>
</dbReference>
<comment type="similarity">
    <text evidence="4">Belongs to the purine/pyrimidine phosphoribosyltransferase family.</text>
</comment>
<proteinExistence type="inferred from homology"/>
<evidence type="ECO:0000256" key="12">
    <source>
        <dbReference type="ARBA" id="ARBA00022842"/>
    </source>
</evidence>
<dbReference type="InterPro" id="IPR029057">
    <property type="entry name" value="PRTase-like"/>
</dbReference>
<dbReference type="PANTHER" id="PTHR43340">
    <property type="entry name" value="HYPOXANTHINE-GUANINE PHOSPHORIBOSYLTRANSFERASE"/>
    <property type="match status" value="1"/>
</dbReference>
<feature type="domain" description="Phosphoribosyltransferase" evidence="13">
    <location>
        <begin position="15"/>
        <end position="161"/>
    </location>
</feature>
<accession>X0ZU91</accession>
<evidence type="ECO:0000256" key="8">
    <source>
        <dbReference type="ARBA" id="ARBA00022679"/>
    </source>
</evidence>
<evidence type="ECO:0000256" key="10">
    <source>
        <dbReference type="ARBA" id="ARBA00022726"/>
    </source>
</evidence>
<keyword evidence="8" id="KW-0808">Transferase</keyword>
<dbReference type="InterPro" id="IPR005904">
    <property type="entry name" value="Hxn_phspho_trans"/>
</dbReference>
<keyword evidence="7" id="KW-0328">Glycosyltransferase</keyword>
<evidence type="ECO:0000256" key="1">
    <source>
        <dbReference type="ARBA" id="ARBA00001946"/>
    </source>
</evidence>
<dbReference type="NCBIfam" id="TIGR01203">
    <property type="entry name" value="HGPRTase"/>
    <property type="match status" value="1"/>
</dbReference>
<evidence type="ECO:0000256" key="6">
    <source>
        <dbReference type="ARBA" id="ARBA00022490"/>
    </source>
</evidence>
<sequence length="181" mass="20481">MTDLHPDLVRILIDQEEIQKRVKELADQISNDFKGVKRLYIIGILKGAFIFLADLTRHINVPHVVDFMALSSYGRTTESGAVRILMDLREPIEGQHILIVEDIVDTGHTLGYLLNILEGRNPASLHTCALVKKQRDIEAAPVDYLGFEIPDVWVVGYGLDYADLYRTLPYVAELKSEVYSD</sequence>
<evidence type="ECO:0000256" key="5">
    <source>
        <dbReference type="ARBA" id="ARBA00011895"/>
    </source>
</evidence>
<comment type="subcellular location">
    <subcellularLocation>
        <location evidence="2">Cytoplasm</location>
    </subcellularLocation>
</comment>
<keyword evidence="10" id="KW-0660">Purine salvage</keyword>
<keyword evidence="12" id="KW-0460">Magnesium</keyword>
<dbReference type="GO" id="GO:0000287">
    <property type="term" value="F:magnesium ion binding"/>
    <property type="evidence" value="ECO:0007669"/>
    <property type="project" value="TreeGrafter"/>
</dbReference>
<dbReference type="EMBL" id="BART01007816">
    <property type="protein sequence ID" value="GAG64018.1"/>
    <property type="molecule type" value="Genomic_DNA"/>
</dbReference>
<gene>
    <name evidence="14" type="ORF">S01H4_17711</name>
</gene>
<comment type="caution">
    <text evidence="14">The sequence shown here is derived from an EMBL/GenBank/DDBJ whole genome shotgun (WGS) entry which is preliminary data.</text>
</comment>
<dbReference type="Pfam" id="PF00156">
    <property type="entry name" value="Pribosyltran"/>
    <property type="match status" value="1"/>
</dbReference>
<organism evidence="14">
    <name type="scientific">marine sediment metagenome</name>
    <dbReference type="NCBI Taxonomy" id="412755"/>
    <lineage>
        <taxon>unclassified sequences</taxon>
        <taxon>metagenomes</taxon>
        <taxon>ecological metagenomes</taxon>
    </lineage>
</organism>
<dbReference type="EC" id="2.4.2.8" evidence="5"/>
<evidence type="ECO:0000256" key="11">
    <source>
        <dbReference type="ARBA" id="ARBA00022741"/>
    </source>
</evidence>
<comment type="cofactor">
    <cofactor evidence="1">
        <name>Mg(2+)</name>
        <dbReference type="ChEBI" id="CHEBI:18420"/>
    </cofactor>
</comment>
<dbReference type="GO" id="GO:0005829">
    <property type="term" value="C:cytosol"/>
    <property type="evidence" value="ECO:0007669"/>
    <property type="project" value="TreeGrafter"/>
</dbReference>
<dbReference type="InterPro" id="IPR050408">
    <property type="entry name" value="HGPRT"/>
</dbReference>
<dbReference type="InterPro" id="IPR000836">
    <property type="entry name" value="PRTase_dom"/>
</dbReference>
<evidence type="ECO:0000313" key="14">
    <source>
        <dbReference type="EMBL" id="GAG64018.1"/>
    </source>
</evidence>
<name>X0ZU91_9ZZZZ</name>
<dbReference type="GO" id="GO:0004422">
    <property type="term" value="F:hypoxanthine phosphoribosyltransferase activity"/>
    <property type="evidence" value="ECO:0007669"/>
    <property type="project" value="InterPro"/>
</dbReference>
<evidence type="ECO:0000256" key="2">
    <source>
        <dbReference type="ARBA" id="ARBA00004496"/>
    </source>
</evidence>
<evidence type="ECO:0000256" key="9">
    <source>
        <dbReference type="ARBA" id="ARBA00022723"/>
    </source>
</evidence>
<protein>
    <recommendedName>
        <fullName evidence="5">hypoxanthine phosphoribosyltransferase</fullName>
        <ecNumber evidence="5">2.4.2.8</ecNumber>
    </recommendedName>
</protein>
<evidence type="ECO:0000256" key="4">
    <source>
        <dbReference type="ARBA" id="ARBA00008391"/>
    </source>
</evidence>
<keyword evidence="11" id="KW-0547">Nucleotide-binding</keyword>